<dbReference type="Proteomes" id="UP000625283">
    <property type="component" value="Unassembled WGS sequence"/>
</dbReference>
<organism evidence="7 8">
    <name type="scientific">Sphingobacterium faecale</name>
    <dbReference type="NCBI Taxonomy" id="2803775"/>
    <lineage>
        <taxon>Bacteria</taxon>
        <taxon>Pseudomonadati</taxon>
        <taxon>Bacteroidota</taxon>
        <taxon>Sphingobacteriia</taxon>
        <taxon>Sphingobacteriales</taxon>
        <taxon>Sphingobacteriaceae</taxon>
        <taxon>Sphingobacterium</taxon>
    </lineage>
</organism>
<comment type="similarity">
    <text evidence="1 5 6">Belongs to the bacterial ribosomal protein bS21 family.</text>
</comment>
<dbReference type="RefSeq" id="WP_021071243.1">
    <property type="nucleotide sequence ID" value="NZ_JAERTY010000011.1"/>
</dbReference>
<sequence length="63" mass="7413">MIIVHVKEGESLDRALKRLKKKFNNTGVIKELRERQAYVKKSVAKRTQRKKAIYKQAMAQENI</sequence>
<reference evidence="7 8" key="1">
    <citation type="submission" date="2021-01" db="EMBL/GenBank/DDBJ databases">
        <title>C459-1 draft genome sequence.</title>
        <authorList>
            <person name="Zhang X.-F."/>
        </authorList>
    </citation>
    <scope>NUCLEOTIDE SEQUENCE [LARGE SCALE GENOMIC DNA]</scope>
    <source>
        <strain evidence="8">C459-1</strain>
    </source>
</reference>
<evidence type="ECO:0000256" key="4">
    <source>
        <dbReference type="ARBA" id="ARBA00035135"/>
    </source>
</evidence>
<dbReference type="InterPro" id="IPR038380">
    <property type="entry name" value="Ribosomal_bS21_sf"/>
</dbReference>
<dbReference type="EMBL" id="JAERTY010000011">
    <property type="protein sequence ID" value="MBL1410825.1"/>
    <property type="molecule type" value="Genomic_DNA"/>
</dbReference>
<dbReference type="Gene3D" id="1.20.5.1150">
    <property type="entry name" value="Ribosomal protein S8"/>
    <property type="match status" value="1"/>
</dbReference>
<gene>
    <name evidence="5" type="primary">rpsU</name>
    <name evidence="7" type="ORF">JKG61_18860</name>
</gene>
<dbReference type="PRINTS" id="PR00976">
    <property type="entry name" value="RIBOSOMALS21"/>
</dbReference>
<dbReference type="HAMAP" id="MF_00358">
    <property type="entry name" value="Ribosomal_bS21"/>
    <property type="match status" value="1"/>
</dbReference>
<dbReference type="Pfam" id="PF01165">
    <property type="entry name" value="Ribosomal_S21"/>
    <property type="match status" value="1"/>
</dbReference>
<evidence type="ECO:0000313" key="8">
    <source>
        <dbReference type="Proteomes" id="UP000625283"/>
    </source>
</evidence>
<accession>A0ABS1R7X3</accession>
<dbReference type="NCBIfam" id="TIGR00030">
    <property type="entry name" value="S21p"/>
    <property type="match status" value="1"/>
</dbReference>
<evidence type="ECO:0000256" key="5">
    <source>
        <dbReference type="HAMAP-Rule" id="MF_00358"/>
    </source>
</evidence>
<keyword evidence="8" id="KW-1185">Reference proteome</keyword>
<evidence type="ECO:0000256" key="6">
    <source>
        <dbReference type="RuleBase" id="RU000667"/>
    </source>
</evidence>
<keyword evidence="3 5" id="KW-0687">Ribonucleoprotein</keyword>
<evidence type="ECO:0000256" key="2">
    <source>
        <dbReference type="ARBA" id="ARBA00022980"/>
    </source>
</evidence>
<evidence type="ECO:0000256" key="1">
    <source>
        <dbReference type="ARBA" id="ARBA00006640"/>
    </source>
</evidence>
<evidence type="ECO:0000256" key="3">
    <source>
        <dbReference type="ARBA" id="ARBA00023274"/>
    </source>
</evidence>
<name>A0ABS1R7X3_9SPHI</name>
<dbReference type="InterPro" id="IPR001911">
    <property type="entry name" value="Ribosomal_bS21"/>
</dbReference>
<keyword evidence="2 5" id="KW-0689">Ribosomal protein</keyword>
<evidence type="ECO:0000313" key="7">
    <source>
        <dbReference type="EMBL" id="MBL1410825.1"/>
    </source>
</evidence>
<comment type="caution">
    <text evidence="7">The sequence shown here is derived from an EMBL/GenBank/DDBJ whole genome shotgun (WGS) entry which is preliminary data.</text>
</comment>
<proteinExistence type="inferred from homology"/>
<dbReference type="GO" id="GO:0005840">
    <property type="term" value="C:ribosome"/>
    <property type="evidence" value="ECO:0007669"/>
    <property type="project" value="UniProtKB-KW"/>
</dbReference>
<protein>
    <recommendedName>
        <fullName evidence="4 5">Small ribosomal subunit protein bS21</fullName>
    </recommendedName>
</protein>